<comment type="caution">
    <text evidence="2">The sequence shown here is derived from an EMBL/GenBank/DDBJ whole genome shotgun (WGS) entry which is preliminary data.</text>
</comment>
<reference evidence="2" key="2">
    <citation type="submission" date="2022-01" db="EMBL/GenBank/DDBJ databases">
        <authorList>
            <person name="Yamashiro T."/>
            <person name="Shiraishi A."/>
            <person name="Satake H."/>
            <person name="Nakayama K."/>
        </authorList>
    </citation>
    <scope>NUCLEOTIDE SEQUENCE</scope>
</reference>
<accession>A0ABQ4X264</accession>
<gene>
    <name evidence="2" type="ORF">Tco_0654060</name>
</gene>
<reference evidence="2" key="1">
    <citation type="journal article" date="2022" name="Int. J. Mol. Sci.">
        <title>Draft Genome of Tanacetum Coccineum: Genomic Comparison of Closely Related Tanacetum-Family Plants.</title>
        <authorList>
            <person name="Yamashiro T."/>
            <person name="Shiraishi A."/>
            <person name="Nakayama K."/>
            <person name="Satake H."/>
        </authorList>
    </citation>
    <scope>NUCLEOTIDE SEQUENCE</scope>
</reference>
<keyword evidence="3" id="KW-1185">Reference proteome</keyword>
<evidence type="ECO:0000313" key="2">
    <source>
        <dbReference type="EMBL" id="GJS59276.1"/>
    </source>
</evidence>
<name>A0ABQ4X264_9ASTR</name>
<evidence type="ECO:0000256" key="1">
    <source>
        <dbReference type="SAM" id="MobiDB-lite"/>
    </source>
</evidence>
<protein>
    <submittedName>
        <fullName evidence="2">Uncharacterized protein</fullName>
    </submittedName>
</protein>
<dbReference type="Proteomes" id="UP001151760">
    <property type="component" value="Unassembled WGS sequence"/>
</dbReference>
<dbReference type="EMBL" id="BQNB010009138">
    <property type="protein sequence ID" value="GJS59276.1"/>
    <property type="molecule type" value="Genomic_DNA"/>
</dbReference>
<organism evidence="2 3">
    <name type="scientific">Tanacetum coccineum</name>
    <dbReference type="NCBI Taxonomy" id="301880"/>
    <lineage>
        <taxon>Eukaryota</taxon>
        <taxon>Viridiplantae</taxon>
        <taxon>Streptophyta</taxon>
        <taxon>Embryophyta</taxon>
        <taxon>Tracheophyta</taxon>
        <taxon>Spermatophyta</taxon>
        <taxon>Magnoliopsida</taxon>
        <taxon>eudicotyledons</taxon>
        <taxon>Gunneridae</taxon>
        <taxon>Pentapetalae</taxon>
        <taxon>asterids</taxon>
        <taxon>campanulids</taxon>
        <taxon>Asterales</taxon>
        <taxon>Asteraceae</taxon>
        <taxon>Asteroideae</taxon>
        <taxon>Anthemideae</taxon>
        <taxon>Anthemidinae</taxon>
        <taxon>Tanacetum</taxon>
    </lineage>
</organism>
<proteinExistence type="predicted"/>
<sequence>MLLTTCALCARNYLDKTVNVKRKQPQKQEEEKNFNSNSNEVNLLKELLKEKTEQVQQMIRDQAKEYYENKAAMQQKEEIWQLKESSLVRDISVGGGLKIINGSELKKEERRRKKKQQKVQLPKEGIPSTGKTLLHDLA</sequence>
<evidence type="ECO:0000313" key="3">
    <source>
        <dbReference type="Proteomes" id="UP001151760"/>
    </source>
</evidence>
<feature type="region of interest" description="Disordered" evidence="1">
    <location>
        <begin position="104"/>
        <end position="138"/>
    </location>
</feature>